<proteinExistence type="predicted"/>
<sequence length="41" mass="4311">MGYGGLVQGVDSTRSGRWGCGHPRGVGLITPWLRVGCGHTE</sequence>
<reference evidence="1 2" key="1">
    <citation type="submission" date="2018-08" db="EMBL/GenBank/DDBJ databases">
        <title>Genomic Encyclopedia of Archaeal and Bacterial Type Strains, Phase II (KMG-II): from individual species to whole genera.</title>
        <authorList>
            <person name="Goeker M."/>
        </authorList>
    </citation>
    <scope>NUCLEOTIDE SEQUENCE [LARGE SCALE GENOMIC DNA]</scope>
    <source>
        <strain evidence="1 2">DSM 45791</strain>
    </source>
</reference>
<dbReference type="Proteomes" id="UP000256269">
    <property type="component" value="Unassembled WGS sequence"/>
</dbReference>
<dbReference type="AlphaFoldDB" id="A0A3E0HR03"/>
<name>A0A3E0HR03_9PSEU</name>
<dbReference type="EMBL" id="QUNO01000005">
    <property type="protein sequence ID" value="REH48415.1"/>
    <property type="molecule type" value="Genomic_DNA"/>
</dbReference>
<protein>
    <submittedName>
        <fullName evidence="1">Uncharacterized protein</fullName>
    </submittedName>
</protein>
<accession>A0A3E0HR03</accession>
<keyword evidence="2" id="KW-1185">Reference proteome</keyword>
<gene>
    <name evidence="1" type="ORF">BCF44_105273</name>
</gene>
<organism evidence="1 2">
    <name type="scientific">Kutzneria buriramensis</name>
    <dbReference type="NCBI Taxonomy" id="1045776"/>
    <lineage>
        <taxon>Bacteria</taxon>
        <taxon>Bacillati</taxon>
        <taxon>Actinomycetota</taxon>
        <taxon>Actinomycetes</taxon>
        <taxon>Pseudonocardiales</taxon>
        <taxon>Pseudonocardiaceae</taxon>
        <taxon>Kutzneria</taxon>
    </lineage>
</organism>
<evidence type="ECO:0000313" key="2">
    <source>
        <dbReference type="Proteomes" id="UP000256269"/>
    </source>
</evidence>
<comment type="caution">
    <text evidence="1">The sequence shown here is derived from an EMBL/GenBank/DDBJ whole genome shotgun (WGS) entry which is preliminary data.</text>
</comment>
<evidence type="ECO:0000313" key="1">
    <source>
        <dbReference type="EMBL" id="REH48415.1"/>
    </source>
</evidence>